<evidence type="ECO:0000313" key="1">
    <source>
        <dbReference type="EMBL" id="GAG66771.1"/>
    </source>
</evidence>
<reference evidence="1" key="1">
    <citation type="journal article" date="2014" name="Front. Microbiol.">
        <title>High frequency of phylogenetically diverse reductive dehalogenase-homologous genes in deep subseafloor sedimentary metagenomes.</title>
        <authorList>
            <person name="Kawai M."/>
            <person name="Futagami T."/>
            <person name="Toyoda A."/>
            <person name="Takaki Y."/>
            <person name="Nishi S."/>
            <person name="Hori S."/>
            <person name="Arai W."/>
            <person name="Tsubouchi T."/>
            <person name="Morono Y."/>
            <person name="Uchiyama I."/>
            <person name="Ito T."/>
            <person name="Fujiyama A."/>
            <person name="Inagaki F."/>
            <person name="Takami H."/>
        </authorList>
    </citation>
    <scope>NUCLEOTIDE SEQUENCE</scope>
    <source>
        <strain evidence="1">Expedition CK06-06</strain>
    </source>
</reference>
<comment type="caution">
    <text evidence="1">The sequence shown here is derived from an EMBL/GenBank/DDBJ whole genome shotgun (WGS) entry which is preliminary data.</text>
</comment>
<dbReference type="InterPro" id="IPR020891">
    <property type="entry name" value="UPF0758_CS"/>
</dbReference>
<dbReference type="AlphaFoldDB" id="X1B417"/>
<proteinExistence type="predicted"/>
<protein>
    <submittedName>
        <fullName evidence="1">Uncharacterized protein</fullName>
    </submittedName>
</protein>
<gene>
    <name evidence="1" type="ORF">S01H4_18044</name>
</gene>
<dbReference type="PROSITE" id="PS01302">
    <property type="entry name" value="UPF0758"/>
    <property type="match status" value="1"/>
</dbReference>
<sequence length="196" mass="22385">MKTGKVPKSKYISRLPRRTTNWLKKNASKIAKYKNTPYFIRDNFTKDFALREHVLRTEIPAPIPIPPGADLQLLRVSEFNKKYADASIEHCIAVDKNGNILLSKSGAKNYINFTEAEFKKMNIDNILFTHNHPSGSSFSGRDLDMLGAFKKGSEIRAIGTEYQYSAKIIFYLPVFPILYLSYRKHPGIFWSGSSFP</sequence>
<organism evidence="1">
    <name type="scientific">marine sediment metagenome</name>
    <dbReference type="NCBI Taxonomy" id="412755"/>
    <lineage>
        <taxon>unclassified sequences</taxon>
        <taxon>metagenomes</taxon>
        <taxon>ecological metagenomes</taxon>
    </lineage>
</organism>
<accession>X1B417</accession>
<dbReference type="EMBL" id="BART01007981">
    <property type="protein sequence ID" value="GAG66771.1"/>
    <property type="molecule type" value="Genomic_DNA"/>
</dbReference>
<name>X1B417_9ZZZZ</name>